<reference evidence="3" key="1">
    <citation type="submission" date="2021-02" db="EMBL/GenBank/DDBJ databases">
        <authorList>
            <person name="Nowell W R."/>
        </authorList>
    </citation>
    <scope>NUCLEOTIDE SEQUENCE</scope>
</reference>
<sequence length="168" mass="19437">MKMHGEQEEKLLEIPEQVYPILPQSWWKSTLNTMQNNRFYVVVLVILIGTGVTIAFINRDTTHQQNDISTDNQAWIILKSLGWNMKYAADDQNPYNNGLQQYQSMNNKKSELLENVNHMKYHHRPTSDDNQGLSQRFPPINNHRRSRALSQNSNSITTTTQTSTSTTT</sequence>
<comment type="caution">
    <text evidence="3">The sequence shown here is derived from an EMBL/GenBank/DDBJ whole genome shotgun (WGS) entry which is preliminary data.</text>
</comment>
<dbReference type="EMBL" id="CAJOAY010006310">
    <property type="protein sequence ID" value="CAF4136502.1"/>
    <property type="molecule type" value="Genomic_DNA"/>
</dbReference>
<name>A0A819XJ06_9BILA</name>
<gene>
    <name evidence="3" type="ORF">OKA104_LOCUS37520</name>
</gene>
<keyword evidence="2" id="KW-1133">Transmembrane helix</keyword>
<keyword evidence="2" id="KW-0812">Transmembrane</keyword>
<keyword evidence="2" id="KW-0472">Membrane</keyword>
<proteinExistence type="predicted"/>
<feature type="transmembrane region" description="Helical" evidence="2">
    <location>
        <begin position="39"/>
        <end position="57"/>
    </location>
</feature>
<dbReference type="Proteomes" id="UP000663881">
    <property type="component" value="Unassembled WGS sequence"/>
</dbReference>
<evidence type="ECO:0000313" key="4">
    <source>
        <dbReference type="Proteomes" id="UP000663881"/>
    </source>
</evidence>
<evidence type="ECO:0000256" key="1">
    <source>
        <dbReference type="SAM" id="MobiDB-lite"/>
    </source>
</evidence>
<organism evidence="3 4">
    <name type="scientific">Adineta steineri</name>
    <dbReference type="NCBI Taxonomy" id="433720"/>
    <lineage>
        <taxon>Eukaryota</taxon>
        <taxon>Metazoa</taxon>
        <taxon>Spiralia</taxon>
        <taxon>Gnathifera</taxon>
        <taxon>Rotifera</taxon>
        <taxon>Eurotatoria</taxon>
        <taxon>Bdelloidea</taxon>
        <taxon>Adinetida</taxon>
        <taxon>Adinetidae</taxon>
        <taxon>Adineta</taxon>
    </lineage>
</organism>
<protein>
    <submittedName>
        <fullName evidence="3">Uncharacterized protein</fullName>
    </submittedName>
</protein>
<dbReference type="AlphaFoldDB" id="A0A819XJ06"/>
<feature type="compositionally biased region" description="Low complexity" evidence="1">
    <location>
        <begin position="150"/>
        <end position="168"/>
    </location>
</feature>
<evidence type="ECO:0000256" key="2">
    <source>
        <dbReference type="SAM" id="Phobius"/>
    </source>
</evidence>
<accession>A0A819XJ06</accession>
<feature type="region of interest" description="Disordered" evidence="1">
    <location>
        <begin position="122"/>
        <end position="168"/>
    </location>
</feature>
<feature type="non-terminal residue" evidence="3">
    <location>
        <position position="1"/>
    </location>
</feature>
<evidence type="ECO:0000313" key="3">
    <source>
        <dbReference type="EMBL" id="CAF4136502.1"/>
    </source>
</evidence>